<dbReference type="AlphaFoldDB" id="A0A8T2CH59"/>
<evidence type="ECO:0000313" key="4">
    <source>
        <dbReference type="Proteomes" id="UP000694251"/>
    </source>
</evidence>
<dbReference type="Pfam" id="PF00646">
    <property type="entry name" value="F-box"/>
    <property type="match status" value="1"/>
</dbReference>
<evidence type="ECO:0000259" key="2">
    <source>
        <dbReference type="SMART" id="SM00256"/>
    </source>
</evidence>
<dbReference type="Proteomes" id="UP000694251">
    <property type="component" value="Chromosome 6"/>
</dbReference>
<dbReference type="NCBIfam" id="TIGR01640">
    <property type="entry name" value="F_box_assoc_1"/>
    <property type="match status" value="1"/>
</dbReference>
<sequence length="418" mass="48503">MNIGGNSDVIPNDLILEILSRLPAKSTGRFRCVSKLWGSMLANPYFTELFLTRSSARPRLLIRIYQDGDEFFFSCPQPQNPYDNSSIVVAADFHMKFGRDSSYEGCRYASGLLYFTSMHFSSKDKYGKRVICNPITRKFEIVPKLRRLTHRSYNEFLGFDPIGNEWKVLSMNNLVNDFEEVHYILTLGTEKERWRWRKIQRPFNHDIQGAYGAGICISGVLYYFAYESNDREYVIGCFDVRTETFKSLDLNCSYEGSSTLINYKGKLGVINLRHANDGVFPLELHMWVLEDFEKHEWSTYLYTLMSKNIVVKDKYYVSVVGVTSTGEIVLMKTSACKPFYVFYFNPKKETLLSVEIQGVGEDHKWFNFHTVCAFVDHVEDLQFNIIKRPERKRKPTSTSTSSRKSRSSREDPCSPSKR</sequence>
<proteinExistence type="predicted"/>
<dbReference type="SMART" id="SM00256">
    <property type="entry name" value="FBOX"/>
    <property type="match status" value="1"/>
</dbReference>
<reference evidence="3 4" key="1">
    <citation type="submission" date="2020-12" db="EMBL/GenBank/DDBJ databases">
        <title>Concerted genomic and epigenomic changes stabilize Arabidopsis allopolyploids.</title>
        <authorList>
            <person name="Chen Z."/>
        </authorList>
    </citation>
    <scope>NUCLEOTIDE SEQUENCE [LARGE SCALE GENOMIC DNA]</scope>
    <source>
        <strain evidence="3">As9502</strain>
        <tissue evidence="3">Leaf</tissue>
    </source>
</reference>
<feature type="region of interest" description="Disordered" evidence="1">
    <location>
        <begin position="389"/>
        <end position="418"/>
    </location>
</feature>
<dbReference type="EMBL" id="JAEFBJ010000006">
    <property type="protein sequence ID" value="KAG7598837.1"/>
    <property type="molecule type" value="Genomic_DNA"/>
</dbReference>
<evidence type="ECO:0000313" key="3">
    <source>
        <dbReference type="EMBL" id="KAG7598837.1"/>
    </source>
</evidence>
<dbReference type="Pfam" id="PF08268">
    <property type="entry name" value="FBA_3"/>
    <property type="match status" value="1"/>
</dbReference>
<protein>
    <submittedName>
        <fullName evidence="3">F-box-like domain superfamily</fullName>
    </submittedName>
</protein>
<comment type="caution">
    <text evidence="3">The sequence shown here is derived from an EMBL/GenBank/DDBJ whole genome shotgun (WGS) entry which is preliminary data.</text>
</comment>
<organism evidence="3 4">
    <name type="scientific">Arabidopsis suecica</name>
    <name type="common">Swedish thale-cress</name>
    <name type="synonym">Cardaminopsis suecica</name>
    <dbReference type="NCBI Taxonomy" id="45249"/>
    <lineage>
        <taxon>Eukaryota</taxon>
        <taxon>Viridiplantae</taxon>
        <taxon>Streptophyta</taxon>
        <taxon>Embryophyta</taxon>
        <taxon>Tracheophyta</taxon>
        <taxon>Spermatophyta</taxon>
        <taxon>Magnoliopsida</taxon>
        <taxon>eudicotyledons</taxon>
        <taxon>Gunneridae</taxon>
        <taxon>Pentapetalae</taxon>
        <taxon>rosids</taxon>
        <taxon>malvids</taxon>
        <taxon>Brassicales</taxon>
        <taxon>Brassicaceae</taxon>
        <taxon>Camelineae</taxon>
        <taxon>Arabidopsis</taxon>
    </lineage>
</organism>
<dbReference type="OrthoDB" id="687122at2759"/>
<dbReference type="PANTHER" id="PTHR31111">
    <property type="entry name" value="BNAA05G37150D PROTEIN-RELATED"/>
    <property type="match status" value="1"/>
</dbReference>
<dbReference type="InterPro" id="IPR013187">
    <property type="entry name" value="F-box-assoc_dom_typ3"/>
</dbReference>
<name>A0A8T2CH59_ARASU</name>
<keyword evidence="4" id="KW-1185">Reference proteome</keyword>
<dbReference type="CDD" id="cd22157">
    <property type="entry name" value="F-box_AtFBW1-like"/>
    <property type="match status" value="1"/>
</dbReference>
<feature type="domain" description="F-box" evidence="2">
    <location>
        <begin position="10"/>
        <end position="50"/>
    </location>
</feature>
<evidence type="ECO:0000256" key="1">
    <source>
        <dbReference type="SAM" id="MobiDB-lite"/>
    </source>
</evidence>
<accession>A0A8T2CH59</accession>
<gene>
    <name evidence="3" type="ORF">ISN44_As06g030550</name>
</gene>
<dbReference type="InterPro" id="IPR017451">
    <property type="entry name" value="F-box-assoc_interact_dom"/>
</dbReference>
<dbReference type="PANTHER" id="PTHR31111:SF130">
    <property type="entry name" value="F-BOX ASSOCIATED UBIQUITINATION EFFECTOR FAMILY PROTEIN"/>
    <property type="match status" value="1"/>
</dbReference>
<dbReference type="InterPro" id="IPR001810">
    <property type="entry name" value="F-box_dom"/>
</dbReference>